<dbReference type="RefSeq" id="XP_065960704.1">
    <property type="nucleotide sequence ID" value="XM_066108712.1"/>
</dbReference>
<dbReference type="KEGG" id="ptrr:90957326"/>
<accession>A0A2W1CZT3</accession>
<dbReference type="Proteomes" id="UP000245464">
    <property type="component" value="Chromosome 7"/>
</dbReference>
<evidence type="ECO:0000313" key="2">
    <source>
        <dbReference type="Proteomes" id="UP000245464"/>
    </source>
</evidence>
<dbReference type="PANTHER" id="PTHR10622">
    <property type="entry name" value="HET DOMAIN-CONTAINING PROTEIN"/>
    <property type="match status" value="1"/>
</dbReference>
<dbReference type="InterPro" id="IPR010730">
    <property type="entry name" value="HET"/>
</dbReference>
<protein>
    <submittedName>
        <fullName evidence="1">HET domain containing protein</fullName>
    </submittedName>
</protein>
<dbReference type="PANTHER" id="PTHR10622:SF11">
    <property type="entry name" value="HET-DOMAIN-CONTAINING PROTEIN"/>
    <property type="match status" value="1"/>
</dbReference>
<dbReference type="EMBL" id="NQIK02000007">
    <property type="protein sequence ID" value="KAF7567925.1"/>
    <property type="molecule type" value="Genomic_DNA"/>
</dbReference>
<evidence type="ECO:0000313" key="1">
    <source>
        <dbReference type="EMBL" id="KAF7567925.1"/>
    </source>
</evidence>
<gene>
    <name evidence="1" type="ORF">PtrM4_125380</name>
</gene>
<comment type="caution">
    <text evidence="1">The sequence shown here is derived from an EMBL/GenBank/DDBJ whole genome shotgun (WGS) entry which is preliminary data.</text>
</comment>
<dbReference type="Pfam" id="PF06985">
    <property type="entry name" value="HET"/>
    <property type="match status" value="1"/>
</dbReference>
<reference evidence="1 2" key="1">
    <citation type="journal article" date="2018" name="BMC Genomics">
        <title>Comparative genomics of the wheat fungal pathogen Pyrenophora tritici-repentis reveals chromosomal variations and genome plasticity.</title>
        <authorList>
            <person name="Moolhuijzen P."/>
            <person name="See P.T."/>
            <person name="Hane J.K."/>
            <person name="Shi G."/>
            <person name="Liu Z."/>
            <person name="Oliver R.P."/>
            <person name="Moffat C.S."/>
        </authorList>
    </citation>
    <scope>NUCLEOTIDE SEQUENCE [LARGE SCALE GENOMIC DNA]</scope>
    <source>
        <strain evidence="1">M4</strain>
    </source>
</reference>
<sequence>MRLLYTASDGKLRWTNDIIRSEEIPPYAILSHTWGEQEVVFDDLKSLASVKDIDAKRGAGWNKIRFCAQQAERDGLKHFWVDTCCIDKANNTELSKAINSMFRWYQNAKKCYVFLSDVASDTLEVDGESAFRQSRWFNRGWTL</sequence>
<organism evidence="1 2">
    <name type="scientific">Pyrenophora tritici-repentis</name>
    <dbReference type="NCBI Taxonomy" id="45151"/>
    <lineage>
        <taxon>Eukaryota</taxon>
        <taxon>Fungi</taxon>
        <taxon>Dikarya</taxon>
        <taxon>Ascomycota</taxon>
        <taxon>Pezizomycotina</taxon>
        <taxon>Dothideomycetes</taxon>
        <taxon>Pleosporomycetidae</taxon>
        <taxon>Pleosporales</taxon>
        <taxon>Pleosporineae</taxon>
        <taxon>Pleosporaceae</taxon>
        <taxon>Pyrenophora</taxon>
    </lineage>
</organism>
<dbReference type="GeneID" id="90957326"/>
<proteinExistence type="predicted"/>
<dbReference type="AlphaFoldDB" id="A0A2W1CZT3"/>
<name>A0A2W1CZT3_9PLEO</name>